<dbReference type="InterPro" id="IPR025921">
    <property type="entry name" value="HmuY"/>
</dbReference>
<accession>A0A6N9NHP0</accession>
<protein>
    <recommendedName>
        <fullName evidence="3">HmuY protein</fullName>
    </recommendedName>
</protein>
<dbReference type="Pfam" id="PF14064">
    <property type="entry name" value="HmuY"/>
    <property type="match status" value="1"/>
</dbReference>
<dbReference type="EMBL" id="WWNE01000005">
    <property type="protein sequence ID" value="NBG65352.1"/>
    <property type="molecule type" value="Genomic_DNA"/>
</dbReference>
<dbReference type="PROSITE" id="PS51257">
    <property type="entry name" value="PROKAR_LIPOPROTEIN"/>
    <property type="match status" value="1"/>
</dbReference>
<gene>
    <name evidence="1" type="ORF">GQN54_04450</name>
</gene>
<evidence type="ECO:0000313" key="1">
    <source>
        <dbReference type="EMBL" id="NBG65352.1"/>
    </source>
</evidence>
<organism evidence="1 2">
    <name type="scientific">Acidiluteibacter ferrifornacis</name>
    <dbReference type="NCBI Taxonomy" id="2692424"/>
    <lineage>
        <taxon>Bacteria</taxon>
        <taxon>Pseudomonadati</taxon>
        <taxon>Bacteroidota</taxon>
        <taxon>Flavobacteriia</taxon>
        <taxon>Flavobacteriales</taxon>
        <taxon>Cryomorphaceae</taxon>
        <taxon>Acidiluteibacter</taxon>
    </lineage>
</organism>
<keyword evidence="2" id="KW-1185">Reference proteome</keyword>
<dbReference type="RefSeq" id="WP_160632315.1">
    <property type="nucleotide sequence ID" value="NZ_WWNE01000005.1"/>
</dbReference>
<comment type="caution">
    <text evidence="1">The sequence shown here is derived from an EMBL/GenBank/DDBJ whole genome shotgun (WGS) entry which is preliminary data.</text>
</comment>
<dbReference type="CDD" id="cd12105">
    <property type="entry name" value="HmuY"/>
    <property type="match status" value="1"/>
</dbReference>
<name>A0A6N9NHP0_9FLAO</name>
<sequence length="320" mass="36341">MRRIIFPIIALVLIACEQEELPLAAPVTEGEVIINSVNMTETYADQVWFDLGTNTEVSRNLKTDWDISFDASDSSNFIYLNSGLAAKAAISPTSDFNSLTSTSGLTFKSDHQTGIKDSLAIGNWENHNKVIVIDRGYTPKGKSMGLIKIQFLTIKDGIYSFKYAKLDGSDFHEATVAKNDLYNRIAYSFTNHTPIQIEPLKTAYDICFTQYTHIFYDPINPYLVTGVLLNPYRTKVAEDRTTAFKTIDLASTSAYTFSTDQDAIGYEWKYFDLNDNTFTIYPEHVFILNDNEGYTYKLHFLDFYDDNGIKGTPTFEFKRL</sequence>
<dbReference type="Proteomes" id="UP000470771">
    <property type="component" value="Unassembled WGS sequence"/>
</dbReference>
<proteinExistence type="predicted"/>
<evidence type="ECO:0000313" key="2">
    <source>
        <dbReference type="Proteomes" id="UP000470771"/>
    </source>
</evidence>
<evidence type="ECO:0008006" key="3">
    <source>
        <dbReference type="Google" id="ProtNLM"/>
    </source>
</evidence>
<dbReference type="AlphaFoldDB" id="A0A6N9NHP0"/>
<reference evidence="1 2" key="1">
    <citation type="submission" date="2019-12" db="EMBL/GenBank/DDBJ databases">
        <authorList>
            <person name="Zhao J."/>
        </authorList>
    </citation>
    <scope>NUCLEOTIDE SEQUENCE [LARGE SCALE GENOMIC DNA]</scope>
    <source>
        <strain evidence="1 2">S-15</strain>
    </source>
</reference>